<reference evidence="1 2" key="1">
    <citation type="submission" date="2013-02" db="EMBL/GenBank/DDBJ databases">
        <title>The Genome Sequence of Acinetobacter beijerinckii CIP 110307.</title>
        <authorList>
            <consortium name="The Broad Institute Genome Sequencing Platform"/>
            <consortium name="The Broad Institute Genome Sequencing Center for Infectious Disease"/>
            <person name="Cerqueira G."/>
            <person name="Feldgarden M."/>
            <person name="Courvalin P."/>
            <person name="Perichon B."/>
            <person name="Grillot-Courvalin C."/>
            <person name="Clermont D."/>
            <person name="Rocha E."/>
            <person name="Yoon E.-J."/>
            <person name="Nemec A."/>
            <person name="Walker B."/>
            <person name="Young S.K."/>
            <person name="Zeng Q."/>
            <person name="Gargeya S."/>
            <person name="Fitzgerald M."/>
            <person name="Haas B."/>
            <person name="Abouelleil A."/>
            <person name="Alvarado L."/>
            <person name="Arachchi H.M."/>
            <person name="Berlin A.M."/>
            <person name="Chapman S.B."/>
            <person name="Dewar J."/>
            <person name="Goldberg J."/>
            <person name="Griggs A."/>
            <person name="Gujja S."/>
            <person name="Hansen M."/>
            <person name="Howarth C."/>
            <person name="Imamovic A."/>
            <person name="Larimer J."/>
            <person name="McCowan C."/>
            <person name="Murphy C."/>
            <person name="Neiman D."/>
            <person name="Pearson M."/>
            <person name="Priest M."/>
            <person name="Roberts A."/>
            <person name="Saif S."/>
            <person name="Shea T."/>
            <person name="Sisk P."/>
            <person name="Sykes S."/>
            <person name="Wortman J."/>
            <person name="Nusbaum C."/>
            <person name="Birren B."/>
        </authorList>
    </citation>
    <scope>NUCLEOTIDE SEQUENCE [LARGE SCALE GENOMIC DNA]</scope>
    <source>
        <strain evidence="1 2">CIP 110307</strain>
    </source>
</reference>
<sequence>MCREQLISRVDDFNRGDLIRLAIMVNGSYLKGVNDASAQL</sequence>
<gene>
    <name evidence="1" type="ORF">F933_03329</name>
</gene>
<organism evidence="1 2">
    <name type="scientific">Acinetobacter beijerinckii CIP 110307</name>
    <dbReference type="NCBI Taxonomy" id="1217648"/>
    <lineage>
        <taxon>Bacteria</taxon>
        <taxon>Pseudomonadati</taxon>
        <taxon>Pseudomonadota</taxon>
        <taxon>Gammaproteobacteria</taxon>
        <taxon>Moraxellales</taxon>
        <taxon>Moraxellaceae</taxon>
        <taxon>Acinetobacter</taxon>
    </lineage>
</organism>
<dbReference type="EMBL" id="APQL01000013">
    <property type="protein sequence ID" value="ENW02923.1"/>
    <property type="molecule type" value="Genomic_DNA"/>
</dbReference>
<keyword evidence="2" id="KW-1185">Reference proteome</keyword>
<dbReference type="PATRIC" id="fig|1217648.3.peg.3239"/>
<protein>
    <submittedName>
        <fullName evidence="1">Uncharacterized protein</fullName>
    </submittedName>
</protein>
<dbReference type="AlphaFoldDB" id="N9DXH1"/>
<proteinExistence type="predicted"/>
<dbReference type="Proteomes" id="UP000017670">
    <property type="component" value="Unassembled WGS sequence"/>
</dbReference>
<dbReference type="STRING" id="262668.GCA_000931715_00097"/>
<evidence type="ECO:0000313" key="2">
    <source>
        <dbReference type="Proteomes" id="UP000017670"/>
    </source>
</evidence>
<evidence type="ECO:0000313" key="1">
    <source>
        <dbReference type="EMBL" id="ENW02923.1"/>
    </source>
</evidence>
<name>N9DXH1_9GAMM</name>
<accession>N9DXH1</accession>
<comment type="caution">
    <text evidence="1">The sequence shown here is derived from an EMBL/GenBank/DDBJ whole genome shotgun (WGS) entry which is preliminary data.</text>
</comment>
<dbReference type="HOGENOM" id="CLU_3283277_0_0_6"/>